<comment type="caution">
    <text evidence="1">Lacks conserved residue(s) required for the propagation of feature annotation.</text>
</comment>
<dbReference type="GO" id="GO:0007018">
    <property type="term" value="P:microtubule-based movement"/>
    <property type="evidence" value="ECO:0007669"/>
    <property type="project" value="InterPro"/>
</dbReference>
<dbReference type="GO" id="GO:0005871">
    <property type="term" value="C:kinesin complex"/>
    <property type="evidence" value="ECO:0007669"/>
    <property type="project" value="TreeGrafter"/>
</dbReference>
<dbReference type="GO" id="GO:0016887">
    <property type="term" value="F:ATP hydrolysis activity"/>
    <property type="evidence" value="ECO:0007669"/>
    <property type="project" value="TreeGrafter"/>
</dbReference>
<dbReference type="GO" id="GO:0008017">
    <property type="term" value="F:microtubule binding"/>
    <property type="evidence" value="ECO:0007669"/>
    <property type="project" value="InterPro"/>
</dbReference>
<dbReference type="Gene3D" id="3.40.850.10">
    <property type="entry name" value="Kinesin motor domain"/>
    <property type="match status" value="1"/>
</dbReference>
<dbReference type="GO" id="GO:0005874">
    <property type="term" value="C:microtubule"/>
    <property type="evidence" value="ECO:0007669"/>
    <property type="project" value="TreeGrafter"/>
</dbReference>
<protein>
    <recommendedName>
        <fullName evidence="4">Kinesin motor domain-containing protein</fullName>
    </recommendedName>
</protein>
<feature type="region of interest" description="Disordered" evidence="3">
    <location>
        <begin position="1092"/>
        <end position="1114"/>
    </location>
</feature>
<evidence type="ECO:0000313" key="5">
    <source>
        <dbReference type="EMBL" id="CEM42322.1"/>
    </source>
</evidence>
<dbReference type="SMART" id="SM00129">
    <property type="entry name" value="KISc"/>
    <property type="match status" value="1"/>
</dbReference>
<feature type="coiled-coil region" evidence="2">
    <location>
        <begin position="656"/>
        <end position="708"/>
    </location>
</feature>
<feature type="compositionally biased region" description="Low complexity" evidence="3">
    <location>
        <begin position="990"/>
        <end position="1008"/>
    </location>
</feature>
<keyword evidence="2" id="KW-0175">Coiled coil</keyword>
<gene>
    <name evidence="5" type="ORF">Cvel_26652</name>
</gene>
<dbReference type="InterPro" id="IPR027417">
    <property type="entry name" value="P-loop_NTPase"/>
</dbReference>
<feature type="region of interest" description="Disordered" evidence="3">
    <location>
        <begin position="164"/>
        <end position="215"/>
    </location>
</feature>
<name>A0A0G4HE64_9ALVE</name>
<dbReference type="Pfam" id="PF00225">
    <property type="entry name" value="Kinesin"/>
    <property type="match status" value="1"/>
</dbReference>
<dbReference type="PRINTS" id="PR00380">
    <property type="entry name" value="KINESINHEAVY"/>
</dbReference>
<feature type="domain" description="Kinesin motor" evidence="4">
    <location>
        <begin position="9"/>
        <end position="459"/>
    </location>
</feature>
<evidence type="ECO:0000256" key="2">
    <source>
        <dbReference type="SAM" id="Coils"/>
    </source>
</evidence>
<accession>A0A0G4HE64</accession>
<dbReference type="GO" id="GO:0005524">
    <property type="term" value="F:ATP binding"/>
    <property type="evidence" value="ECO:0007669"/>
    <property type="project" value="InterPro"/>
</dbReference>
<dbReference type="PROSITE" id="PS50067">
    <property type="entry name" value="KINESIN_MOTOR_2"/>
    <property type="match status" value="1"/>
</dbReference>
<proteinExistence type="inferred from homology"/>
<dbReference type="GO" id="GO:0003777">
    <property type="term" value="F:microtubule motor activity"/>
    <property type="evidence" value="ECO:0007669"/>
    <property type="project" value="InterPro"/>
</dbReference>
<feature type="compositionally biased region" description="Basic and acidic residues" evidence="3">
    <location>
        <begin position="203"/>
        <end position="215"/>
    </location>
</feature>
<feature type="compositionally biased region" description="Acidic residues" evidence="3">
    <location>
        <begin position="559"/>
        <end position="569"/>
    </location>
</feature>
<dbReference type="InterPro" id="IPR001752">
    <property type="entry name" value="Kinesin_motor_dom"/>
</dbReference>
<evidence type="ECO:0000259" key="4">
    <source>
        <dbReference type="PROSITE" id="PS50067"/>
    </source>
</evidence>
<dbReference type="EMBL" id="CDMZ01002426">
    <property type="protein sequence ID" value="CEM42322.1"/>
    <property type="molecule type" value="Genomic_DNA"/>
</dbReference>
<dbReference type="PANTHER" id="PTHR24115">
    <property type="entry name" value="KINESIN-RELATED"/>
    <property type="match status" value="1"/>
</dbReference>
<feature type="region of interest" description="Disordered" evidence="3">
    <location>
        <begin position="979"/>
        <end position="1039"/>
    </location>
</feature>
<comment type="similarity">
    <text evidence="1">Belongs to the TRAFAC class myosin-kinesin ATPase superfamily. Kinesin family.</text>
</comment>
<dbReference type="VEuPathDB" id="CryptoDB:Cvel_26652"/>
<organism evidence="5">
    <name type="scientific">Chromera velia CCMP2878</name>
    <dbReference type="NCBI Taxonomy" id="1169474"/>
    <lineage>
        <taxon>Eukaryota</taxon>
        <taxon>Sar</taxon>
        <taxon>Alveolata</taxon>
        <taxon>Colpodellida</taxon>
        <taxon>Chromeraceae</taxon>
        <taxon>Chromera</taxon>
    </lineage>
</organism>
<evidence type="ECO:0000256" key="3">
    <source>
        <dbReference type="SAM" id="MobiDB-lite"/>
    </source>
</evidence>
<dbReference type="PANTHER" id="PTHR24115:SF1004">
    <property type="entry name" value="KINESIN-LIKE PROTEIN KIF15"/>
    <property type="match status" value="1"/>
</dbReference>
<reference evidence="5" key="1">
    <citation type="submission" date="2014-11" db="EMBL/GenBank/DDBJ databases">
        <authorList>
            <person name="Otto D Thomas"/>
            <person name="Naeem Raeece"/>
        </authorList>
    </citation>
    <scope>NUCLEOTIDE SEQUENCE</scope>
</reference>
<dbReference type="SUPFAM" id="SSF52540">
    <property type="entry name" value="P-loop containing nucleoside triphosphate hydrolases"/>
    <property type="match status" value="1"/>
</dbReference>
<feature type="region of interest" description="Disordered" evidence="3">
    <location>
        <begin position="1145"/>
        <end position="1175"/>
    </location>
</feature>
<sequence>MEATGPPPAFSAVVRLQAPRIETTAAQDPECHVNVVSLDPKAPNVVTIVDPLSEGHVEHSYSFSRVFPSSSDAKTVFDEVGTVPIEALLEPKKGLSATFISYGDSGTCKREATFGGSASWDGQESLASLSLKHLFSGIRKMPKDSRPQVTISFFEVFLDEIRDANPNDGQGGDSMILPRGGPSSPPSTAGESLRGHGMSHSSTDVERKGELNERSLSVHEDSRGEVYVRGLAWGSVASPEEGLKRLRAALGHVKRQAETMKKQREVGRSPLLEGCTPGEREAMTSIAMVATLEHPTDQTDWEAVGKGKAPESASGRARTHLCILDLAGSERRRQGVVGADGSDKEKEKEIMGAAASLQRAVATNSAVASLGKVLQSLAEASLEDELKGAAAGESTVRREKENEQRVHVPYREAKLTRALQPYLQPRSSIVTLVGFLSPLESAFEESRNTLAFLDRVQWAGRGNAPHIVVAAESKAAEKKRLVKRLEGEKATLAALIEGQRTSMAAEMRALGEKTLEKLAEMGEEDEDDDDPLDDEMEVDASLFAVSSGKGGCAGGRGDGEDDDEEGEEDDDWIGMATGVFNAPNRKKFSRSPRIMNPAKVAELLGFEHLDGNLLFLNLGLRLSERDNREFDRAIVSLCGKTEKEILAVRGLLNEQREVFQEALAEERKKAKKAEDIADEVRKDLDAARERWREKQQKLRGEHEAAREKSALLRACIRSDEKEAEEREKIANKGHQEDLERFKKSAEEKREIFRELVASLPKPLSEDLERVRRQAETLKTERIFKLARQHMKRLSDMETGAFDWGYMEGIGTNLPRLAKKWGNADREPTTIQPKKKPKTTVELFKARQQEIEKERKEAVEDKKASSTDENLTEAGKMVRHFWQKHQAMTRRRIETMQLGKSLSFAQLIEQVADALSADLPETSLLDKPIKIPKLMLSMSHFELLKGQVARYHARTTGADLFTSLGLSHPVAFASVLEARRTEAPSPPPGMRMPSSLLSTSQFGGLSKGSLGEKKKSGKTQTKPEPEIASGFLQHTKRPGLRHNVPGPERSIAHYWADAAARVPTDLRASTRTNLRQQLQLGNTNASEALAEVTRRKKDATWSPTQTHRNGAGDTTVFSLPYSKDNLRTTALVSHPEAAMNGQMQMAPTRSAPSLPSPEFAYSHEGSPGEPSAGVTQRVTAEPITEWCSLEKDRKCMPGPSSLPRSSTQRLPLPIALSTSPPNWQRMYGHSVEAQALARDICAGSSSAASSAMLYMDRTDLQLLVLALTEDVLTPGALVPPETNPASCSAHNTKKMAQITGKIGGAVEGPPEAGLPGCTPPDPSRLFGASGDPQAKVLSRLSHHPVVQQLTALRTETEWLRGQIAEVLQEKEKMGVALEAARRRADMTATRLGAAGIESLRPLKARGAGGSLQMRKEKSEVWGWPQKDKGALVEKAFHRSFAKNAPPASGTLRILE</sequence>
<evidence type="ECO:0000256" key="1">
    <source>
        <dbReference type="PROSITE-ProRule" id="PRU00283"/>
    </source>
</evidence>
<feature type="region of interest" description="Disordered" evidence="3">
    <location>
        <begin position="546"/>
        <end position="569"/>
    </location>
</feature>
<dbReference type="InterPro" id="IPR036961">
    <property type="entry name" value="Kinesin_motor_dom_sf"/>
</dbReference>
<dbReference type="InterPro" id="IPR027640">
    <property type="entry name" value="Kinesin-like_fam"/>
</dbReference>